<dbReference type="Proteomes" id="UP000886523">
    <property type="component" value="Unassembled WGS sequence"/>
</dbReference>
<comment type="caution">
    <text evidence="1">The sequence shown here is derived from an EMBL/GenBank/DDBJ whole genome shotgun (WGS) entry which is preliminary data.</text>
</comment>
<reference evidence="1" key="1">
    <citation type="journal article" date="2020" name="Nat. Commun.">
        <title>Large-scale genome sequencing of mycorrhizal fungi provides insights into the early evolution of symbiotic traits.</title>
        <authorList>
            <person name="Miyauchi S."/>
            <person name="Kiss E."/>
            <person name="Kuo A."/>
            <person name="Drula E."/>
            <person name="Kohler A."/>
            <person name="Sanchez-Garcia M."/>
            <person name="Morin E."/>
            <person name="Andreopoulos B."/>
            <person name="Barry K.W."/>
            <person name="Bonito G."/>
            <person name="Buee M."/>
            <person name="Carver A."/>
            <person name="Chen C."/>
            <person name="Cichocki N."/>
            <person name="Clum A."/>
            <person name="Culley D."/>
            <person name="Crous P.W."/>
            <person name="Fauchery L."/>
            <person name="Girlanda M."/>
            <person name="Hayes R.D."/>
            <person name="Keri Z."/>
            <person name="LaButti K."/>
            <person name="Lipzen A."/>
            <person name="Lombard V."/>
            <person name="Magnuson J."/>
            <person name="Maillard F."/>
            <person name="Murat C."/>
            <person name="Nolan M."/>
            <person name="Ohm R.A."/>
            <person name="Pangilinan J."/>
            <person name="Pereira M.F."/>
            <person name="Perotto S."/>
            <person name="Peter M."/>
            <person name="Pfister S."/>
            <person name="Riley R."/>
            <person name="Sitrit Y."/>
            <person name="Stielow J.B."/>
            <person name="Szollosi G."/>
            <person name="Zifcakova L."/>
            <person name="Stursova M."/>
            <person name="Spatafora J.W."/>
            <person name="Tedersoo L."/>
            <person name="Vaario L.M."/>
            <person name="Yamada A."/>
            <person name="Yan M."/>
            <person name="Wang P."/>
            <person name="Xu J."/>
            <person name="Bruns T."/>
            <person name="Baldrian P."/>
            <person name="Vilgalys R."/>
            <person name="Dunand C."/>
            <person name="Henrissat B."/>
            <person name="Grigoriev I.V."/>
            <person name="Hibbett D."/>
            <person name="Nagy L.G."/>
            <person name="Martin F.M."/>
        </authorList>
    </citation>
    <scope>NUCLEOTIDE SEQUENCE</scope>
    <source>
        <strain evidence="1">UP504</strain>
    </source>
</reference>
<gene>
    <name evidence="1" type="ORF">BS47DRAFT_1367927</name>
</gene>
<proteinExistence type="predicted"/>
<dbReference type="AlphaFoldDB" id="A0A9P6AH28"/>
<protein>
    <submittedName>
        <fullName evidence="1">Uncharacterized protein</fullName>
    </submittedName>
</protein>
<accession>A0A9P6AH28</accession>
<keyword evidence="2" id="KW-1185">Reference proteome</keyword>
<dbReference type="EMBL" id="MU129143">
    <property type="protein sequence ID" value="KAF9505653.1"/>
    <property type="molecule type" value="Genomic_DNA"/>
</dbReference>
<sequence>MLRLDRREIPQMGQTNNDGITVVFAGPHCRGELDKFFTPLSLLWRWPGEGSDHIAREKLKKAAAAITATAETIYHFEKLYTVNLPKLRSIRAKYDPAKTQKLAGDQNLSAQTRYGHQNVVLFTALEPINEQIVLQASAGRHIGNTGVLAI</sequence>
<evidence type="ECO:0000313" key="1">
    <source>
        <dbReference type="EMBL" id="KAF9505653.1"/>
    </source>
</evidence>
<organism evidence="1 2">
    <name type="scientific">Hydnum rufescens UP504</name>
    <dbReference type="NCBI Taxonomy" id="1448309"/>
    <lineage>
        <taxon>Eukaryota</taxon>
        <taxon>Fungi</taxon>
        <taxon>Dikarya</taxon>
        <taxon>Basidiomycota</taxon>
        <taxon>Agaricomycotina</taxon>
        <taxon>Agaricomycetes</taxon>
        <taxon>Cantharellales</taxon>
        <taxon>Hydnaceae</taxon>
        <taxon>Hydnum</taxon>
    </lineage>
</organism>
<dbReference type="OrthoDB" id="2151789at2759"/>
<name>A0A9P6AH28_9AGAM</name>
<evidence type="ECO:0000313" key="2">
    <source>
        <dbReference type="Proteomes" id="UP000886523"/>
    </source>
</evidence>